<evidence type="ECO:0000256" key="1">
    <source>
        <dbReference type="ARBA" id="ARBA00004370"/>
    </source>
</evidence>
<comment type="caution">
    <text evidence="12">The sequence shown here is derived from an EMBL/GenBank/DDBJ whole genome shotgun (WGS) entry which is preliminary data.</text>
</comment>
<feature type="transmembrane region" description="Helical" evidence="8">
    <location>
        <begin position="268"/>
        <end position="291"/>
    </location>
</feature>
<sequence>MAFRRALATAALVAGSAAQVAQFSDSGYGISVNVPSDTASSGSGSIYVQISAPSGTEWIGFGQGSQMSGANMLVVYAADSTNVTVSPRLGTGHVQPKVNGNAQISVLQGTGIASDGSLVANIRCDSCLSWSGGSMDPTDSSSSWIYAYKSGDALDSTSTDESISQHDSTGQFSLDLTTGTGGSSSNPFVAASGSSGDSSSAAASASGSATQTASNGQATATDAGTATTIPAVATATGGVSSPLASSNPSTSGSGSSHSASDPNQATRVAHAVVMPLVFVILFPLSALTIYLPYNEKVRHIHAPLQAVSVILMLVGLGLGVKLANKLDEVDGYHQLIGYIVVVWMVFFQPVLGLMQHLHFRKQGTRSPMGHGHRWIGRAFILLGIVNGGLGFKQAGTVGSANVPTYSVIVYAVATVVIFLLYVAVIVVMPRVAARKNGSNNNLGEKPRPRSQGYEMHNRSVDRAGYA</sequence>
<keyword evidence="3 8" id="KW-0812">Transmembrane</keyword>
<dbReference type="PROSITE" id="PS50836">
    <property type="entry name" value="DOMON"/>
    <property type="match status" value="1"/>
</dbReference>
<reference evidence="12 13" key="1">
    <citation type="submission" date="2023-06" db="EMBL/GenBank/DDBJ databases">
        <title>Black Yeasts Isolated from many extreme environments.</title>
        <authorList>
            <person name="Coleine C."/>
            <person name="Stajich J.E."/>
            <person name="Selbmann L."/>
        </authorList>
    </citation>
    <scope>NUCLEOTIDE SEQUENCE [LARGE SCALE GENOMIC DNA]</scope>
    <source>
        <strain evidence="12 13">CCFEE 5887</strain>
    </source>
</reference>
<dbReference type="PANTHER" id="PTHR47797:SF1">
    <property type="entry name" value="CYTOCHROME B561 DOMAIN-CONTAINING PROTEIN-RELATED"/>
    <property type="match status" value="1"/>
</dbReference>
<evidence type="ECO:0000259" key="10">
    <source>
        <dbReference type="PROSITE" id="PS50836"/>
    </source>
</evidence>
<dbReference type="Proteomes" id="UP001345827">
    <property type="component" value="Unassembled WGS sequence"/>
</dbReference>
<keyword evidence="2" id="KW-0813">Transport</keyword>
<dbReference type="InterPro" id="IPR006593">
    <property type="entry name" value="Cyt_b561/ferric_Rdtase_TM"/>
</dbReference>
<feature type="compositionally biased region" description="Low complexity" evidence="7">
    <location>
        <begin position="237"/>
        <end position="260"/>
    </location>
</feature>
<organism evidence="12 13">
    <name type="scientific">Vermiconidia calcicola</name>
    <dbReference type="NCBI Taxonomy" id="1690605"/>
    <lineage>
        <taxon>Eukaryota</taxon>
        <taxon>Fungi</taxon>
        <taxon>Dikarya</taxon>
        <taxon>Ascomycota</taxon>
        <taxon>Pezizomycotina</taxon>
        <taxon>Dothideomycetes</taxon>
        <taxon>Dothideomycetidae</taxon>
        <taxon>Mycosphaerellales</taxon>
        <taxon>Extremaceae</taxon>
        <taxon>Vermiconidia</taxon>
    </lineage>
</organism>
<proteinExistence type="predicted"/>
<dbReference type="CDD" id="cd08760">
    <property type="entry name" value="Cyt_b561_FRRS1_like"/>
    <property type="match status" value="1"/>
</dbReference>
<comment type="subcellular location">
    <subcellularLocation>
        <location evidence="1">Membrane</location>
    </subcellularLocation>
</comment>
<dbReference type="InterPro" id="IPR005018">
    <property type="entry name" value="DOMON_domain"/>
</dbReference>
<evidence type="ECO:0008006" key="14">
    <source>
        <dbReference type="Google" id="ProtNLM"/>
    </source>
</evidence>
<keyword evidence="4" id="KW-0249">Electron transport</keyword>
<feature type="chain" id="PRO_5043395824" description="DOMON domain-containing protein" evidence="9">
    <location>
        <begin position="19"/>
        <end position="466"/>
    </location>
</feature>
<keyword evidence="9" id="KW-0732">Signal</keyword>
<keyword evidence="13" id="KW-1185">Reference proteome</keyword>
<feature type="domain" description="Cytochrome b561" evidence="11">
    <location>
        <begin position="232"/>
        <end position="428"/>
    </location>
</feature>
<evidence type="ECO:0000259" key="11">
    <source>
        <dbReference type="PROSITE" id="PS50939"/>
    </source>
</evidence>
<evidence type="ECO:0000256" key="2">
    <source>
        <dbReference type="ARBA" id="ARBA00022448"/>
    </source>
</evidence>
<feature type="domain" description="DOMON" evidence="10">
    <location>
        <begin position="26"/>
        <end position="151"/>
    </location>
</feature>
<dbReference type="PANTHER" id="PTHR47797">
    <property type="entry name" value="DEHYDROGENASE, PUTATIVE (AFU_ORTHOLOGUE AFUA_8G05805)-RELATED"/>
    <property type="match status" value="1"/>
</dbReference>
<dbReference type="CDD" id="cd09630">
    <property type="entry name" value="CDH_like_cytochrome"/>
    <property type="match status" value="1"/>
</dbReference>
<feature type="transmembrane region" description="Helical" evidence="8">
    <location>
        <begin position="335"/>
        <end position="354"/>
    </location>
</feature>
<evidence type="ECO:0000256" key="8">
    <source>
        <dbReference type="SAM" id="Phobius"/>
    </source>
</evidence>
<dbReference type="EMBL" id="JAXLQG010000001">
    <property type="protein sequence ID" value="KAK5545703.1"/>
    <property type="molecule type" value="Genomic_DNA"/>
</dbReference>
<dbReference type="SMART" id="SM00664">
    <property type="entry name" value="DoH"/>
    <property type="match status" value="1"/>
</dbReference>
<feature type="region of interest" description="Disordered" evidence="7">
    <location>
        <begin position="437"/>
        <end position="466"/>
    </location>
</feature>
<dbReference type="Pfam" id="PF03188">
    <property type="entry name" value="Cytochrom_B561"/>
    <property type="match status" value="1"/>
</dbReference>
<dbReference type="SUPFAM" id="SSF49344">
    <property type="entry name" value="CBD9-like"/>
    <property type="match status" value="1"/>
</dbReference>
<keyword evidence="6 8" id="KW-0472">Membrane</keyword>
<dbReference type="Gene3D" id="1.20.120.1770">
    <property type="match status" value="1"/>
</dbReference>
<feature type="transmembrane region" description="Helical" evidence="8">
    <location>
        <begin position="374"/>
        <end position="395"/>
    </location>
</feature>
<gene>
    <name evidence="12" type="ORF">LTR25_000711</name>
</gene>
<evidence type="ECO:0000313" key="12">
    <source>
        <dbReference type="EMBL" id="KAK5545703.1"/>
    </source>
</evidence>
<dbReference type="Gene3D" id="2.60.40.1210">
    <property type="entry name" value="Cellobiose dehydrogenase, cytochrome domain"/>
    <property type="match status" value="1"/>
</dbReference>
<evidence type="ECO:0000256" key="7">
    <source>
        <dbReference type="SAM" id="MobiDB-lite"/>
    </source>
</evidence>
<accession>A0AAV9QLC8</accession>
<dbReference type="PROSITE" id="PS50939">
    <property type="entry name" value="CYTOCHROME_B561"/>
    <property type="match status" value="1"/>
</dbReference>
<dbReference type="SMART" id="SM00665">
    <property type="entry name" value="B561"/>
    <property type="match status" value="1"/>
</dbReference>
<evidence type="ECO:0000256" key="9">
    <source>
        <dbReference type="SAM" id="SignalP"/>
    </source>
</evidence>
<feature type="transmembrane region" description="Helical" evidence="8">
    <location>
        <begin position="303"/>
        <end position="323"/>
    </location>
</feature>
<feature type="compositionally biased region" description="Low complexity" evidence="7">
    <location>
        <begin position="190"/>
        <end position="204"/>
    </location>
</feature>
<dbReference type="AlphaFoldDB" id="A0AAV9QLC8"/>
<feature type="region of interest" description="Disordered" evidence="7">
    <location>
        <begin position="237"/>
        <end position="262"/>
    </location>
</feature>
<feature type="transmembrane region" description="Helical" evidence="8">
    <location>
        <begin position="407"/>
        <end position="428"/>
    </location>
</feature>
<feature type="region of interest" description="Disordered" evidence="7">
    <location>
        <begin position="185"/>
        <end position="204"/>
    </location>
</feature>
<evidence type="ECO:0000313" key="13">
    <source>
        <dbReference type="Proteomes" id="UP001345827"/>
    </source>
</evidence>
<keyword evidence="5 8" id="KW-1133">Transmembrane helix</keyword>
<protein>
    <recommendedName>
        <fullName evidence="14">DOMON domain-containing protein</fullName>
    </recommendedName>
</protein>
<dbReference type="InterPro" id="IPR015920">
    <property type="entry name" value="Cellobiose_DH-like_cyt"/>
</dbReference>
<evidence type="ECO:0000256" key="5">
    <source>
        <dbReference type="ARBA" id="ARBA00022989"/>
    </source>
</evidence>
<evidence type="ECO:0000256" key="6">
    <source>
        <dbReference type="ARBA" id="ARBA00023136"/>
    </source>
</evidence>
<evidence type="ECO:0000256" key="3">
    <source>
        <dbReference type="ARBA" id="ARBA00022692"/>
    </source>
</evidence>
<feature type="region of interest" description="Disordered" evidence="7">
    <location>
        <begin position="156"/>
        <end position="178"/>
    </location>
</feature>
<name>A0AAV9QLC8_9PEZI</name>
<feature type="compositionally biased region" description="Basic and acidic residues" evidence="7">
    <location>
        <begin position="455"/>
        <end position="466"/>
    </location>
</feature>
<evidence type="ECO:0000256" key="4">
    <source>
        <dbReference type="ARBA" id="ARBA00022982"/>
    </source>
</evidence>
<dbReference type="Pfam" id="PF16010">
    <property type="entry name" value="CDH-cyt"/>
    <property type="match status" value="1"/>
</dbReference>
<feature type="signal peptide" evidence="9">
    <location>
        <begin position="1"/>
        <end position="18"/>
    </location>
</feature>
<dbReference type="GO" id="GO:0016020">
    <property type="term" value="C:membrane"/>
    <property type="evidence" value="ECO:0007669"/>
    <property type="project" value="UniProtKB-SubCell"/>
</dbReference>